<evidence type="ECO:0000256" key="6">
    <source>
        <dbReference type="ARBA" id="ARBA00022692"/>
    </source>
</evidence>
<dbReference type="GO" id="GO:0015031">
    <property type="term" value="P:protein transport"/>
    <property type="evidence" value="ECO:0007669"/>
    <property type="project" value="UniProtKB-KW"/>
</dbReference>
<evidence type="ECO:0000256" key="7">
    <source>
        <dbReference type="ARBA" id="ARBA00022927"/>
    </source>
</evidence>
<dbReference type="NCBIfam" id="TIGR01352">
    <property type="entry name" value="tonB_Cterm"/>
    <property type="match status" value="1"/>
</dbReference>
<keyword evidence="7" id="KW-0653">Protein transport</keyword>
<keyword evidence="6 11" id="KW-0812">Transmembrane</keyword>
<evidence type="ECO:0000256" key="2">
    <source>
        <dbReference type="ARBA" id="ARBA00006555"/>
    </source>
</evidence>
<dbReference type="InterPro" id="IPR006260">
    <property type="entry name" value="TonB/TolA_C"/>
</dbReference>
<dbReference type="EMBL" id="UOFR01000078">
    <property type="protein sequence ID" value="VAX00746.1"/>
    <property type="molecule type" value="Genomic_DNA"/>
</dbReference>
<dbReference type="PROSITE" id="PS52015">
    <property type="entry name" value="TONB_CTD"/>
    <property type="match status" value="1"/>
</dbReference>
<dbReference type="InterPro" id="IPR037682">
    <property type="entry name" value="TonB_C"/>
</dbReference>
<name>A0A3B1A4T4_9ZZZZ</name>
<evidence type="ECO:0000256" key="3">
    <source>
        <dbReference type="ARBA" id="ARBA00022448"/>
    </source>
</evidence>
<gene>
    <name evidence="13" type="ORF">MNBD_GAMMA21-283</name>
</gene>
<organism evidence="13">
    <name type="scientific">hydrothermal vent metagenome</name>
    <dbReference type="NCBI Taxonomy" id="652676"/>
    <lineage>
        <taxon>unclassified sequences</taxon>
        <taxon>metagenomes</taxon>
        <taxon>ecological metagenomes</taxon>
    </lineage>
</organism>
<accession>A0A3B1A4T4</accession>
<evidence type="ECO:0000256" key="8">
    <source>
        <dbReference type="ARBA" id="ARBA00022989"/>
    </source>
</evidence>
<evidence type="ECO:0000256" key="11">
    <source>
        <dbReference type="SAM" id="Phobius"/>
    </source>
</evidence>
<protein>
    <recommendedName>
        <fullName evidence="12">TonB C-terminal domain-containing protein</fullName>
    </recommendedName>
</protein>
<keyword evidence="3" id="KW-0813">Transport</keyword>
<dbReference type="SUPFAM" id="SSF74653">
    <property type="entry name" value="TolA/TonB C-terminal domain"/>
    <property type="match status" value="1"/>
</dbReference>
<dbReference type="GO" id="GO:0055085">
    <property type="term" value="P:transmembrane transport"/>
    <property type="evidence" value="ECO:0007669"/>
    <property type="project" value="InterPro"/>
</dbReference>
<reference evidence="13" key="1">
    <citation type="submission" date="2018-06" db="EMBL/GenBank/DDBJ databases">
        <authorList>
            <person name="Zhirakovskaya E."/>
        </authorList>
    </citation>
    <scope>NUCLEOTIDE SEQUENCE</scope>
</reference>
<dbReference type="Pfam" id="PF03544">
    <property type="entry name" value="TonB_C"/>
    <property type="match status" value="1"/>
</dbReference>
<dbReference type="PANTHER" id="PTHR33446:SF2">
    <property type="entry name" value="PROTEIN TONB"/>
    <property type="match status" value="1"/>
</dbReference>
<feature type="region of interest" description="Disordered" evidence="10">
    <location>
        <begin position="68"/>
        <end position="112"/>
    </location>
</feature>
<comment type="subcellular location">
    <subcellularLocation>
        <location evidence="1">Cell inner membrane</location>
        <topology evidence="1">Single-pass membrane protein</topology>
        <orientation evidence="1">Periplasmic side</orientation>
    </subcellularLocation>
</comment>
<feature type="transmembrane region" description="Helical" evidence="11">
    <location>
        <begin position="21"/>
        <end position="39"/>
    </location>
</feature>
<evidence type="ECO:0000256" key="10">
    <source>
        <dbReference type="SAM" id="MobiDB-lite"/>
    </source>
</evidence>
<evidence type="ECO:0000313" key="13">
    <source>
        <dbReference type="EMBL" id="VAX00746.1"/>
    </source>
</evidence>
<keyword evidence="5" id="KW-0997">Cell inner membrane</keyword>
<evidence type="ECO:0000256" key="4">
    <source>
        <dbReference type="ARBA" id="ARBA00022475"/>
    </source>
</evidence>
<dbReference type="GO" id="GO:0098797">
    <property type="term" value="C:plasma membrane protein complex"/>
    <property type="evidence" value="ECO:0007669"/>
    <property type="project" value="TreeGrafter"/>
</dbReference>
<evidence type="ECO:0000256" key="1">
    <source>
        <dbReference type="ARBA" id="ARBA00004383"/>
    </source>
</evidence>
<keyword evidence="8 11" id="KW-1133">Transmembrane helix</keyword>
<dbReference type="PANTHER" id="PTHR33446">
    <property type="entry name" value="PROTEIN TONB-RELATED"/>
    <property type="match status" value="1"/>
</dbReference>
<dbReference type="InterPro" id="IPR051045">
    <property type="entry name" value="TonB-dependent_transducer"/>
</dbReference>
<dbReference type="Gene3D" id="3.30.1150.10">
    <property type="match status" value="1"/>
</dbReference>
<dbReference type="GO" id="GO:0031992">
    <property type="term" value="F:energy transducer activity"/>
    <property type="evidence" value="ECO:0007669"/>
    <property type="project" value="TreeGrafter"/>
</dbReference>
<keyword evidence="9 11" id="KW-0472">Membrane</keyword>
<feature type="domain" description="TonB C-terminal" evidence="12">
    <location>
        <begin position="142"/>
        <end position="233"/>
    </location>
</feature>
<dbReference type="AlphaFoldDB" id="A0A3B1A4T4"/>
<proteinExistence type="inferred from homology"/>
<keyword evidence="4" id="KW-1003">Cell membrane</keyword>
<comment type="similarity">
    <text evidence="2">Belongs to the TonB family.</text>
</comment>
<evidence type="ECO:0000256" key="9">
    <source>
        <dbReference type="ARBA" id="ARBA00023136"/>
    </source>
</evidence>
<sequence length="233" mass="26013">MLAWPPCQSNVMTLSRRHISVTLFIAVLLHIGIVGWFSLPTPEPKPEQIAPLRINLLASIADTSVNAAPATVKPPTPVKEKPEPVTKQTPVPPQPVERPRVEAKPMKPMPEPEPVSEIIEHVARPVAAQPVAPALDAIATARYEQLLVAWLEKHKKYPSRAKRLRIEGEGMLRILIDRSGRTRQVSLEQRTGNRFLDKAALEMARRANPFPPIPSNDPRHELEFIVPVAFVLR</sequence>
<evidence type="ECO:0000256" key="5">
    <source>
        <dbReference type="ARBA" id="ARBA00022519"/>
    </source>
</evidence>
<evidence type="ECO:0000259" key="12">
    <source>
        <dbReference type="PROSITE" id="PS52015"/>
    </source>
</evidence>